<feature type="region of interest" description="Disordered" evidence="1">
    <location>
        <begin position="74"/>
        <end position="142"/>
    </location>
</feature>
<feature type="compositionally biased region" description="Low complexity" evidence="1">
    <location>
        <begin position="108"/>
        <end position="120"/>
    </location>
</feature>
<feature type="region of interest" description="Disordered" evidence="1">
    <location>
        <begin position="163"/>
        <end position="191"/>
    </location>
</feature>
<accession>A0A0S4JHL3</accession>
<feature type="compositionally biased region" description="Polar residues" evidence="1">
    <location>
        <begin position="1"/>
        <end position="17"/>
    </location>
</feature>
<reference evidence="3" key="1">
    <citation type="submission" date="2015-09" db="EMBL/GenBank/DDBJ databases">
        <authorList>
            <consortium name="Pathogen Informatics"/>
        </authorList>
    </citation>
    <scope>NUCLEOTIDE SEQUENCE [LARGE SCALE GENOMIC DNA]</scope>
    <source>
        <strain evidence="3">Lake Konstanz</strain>
    </source>
</reference>
<dbReference type="EMBL" id="CYKH01001647">
    <property type="protein sequence ID" value="CUG88526.1"/>
    <property type="molecule type" value="Genomic_DNA"/>
</dbReference>
<protein>
    <submittedName>
        <fullName evidence="2">Uncharacterized protein</fullName>
    </submittedName>
</protein>
<feature type="compositionally biased region" description="Polar residues" evidence="1">
    <location>
        <begin position="181"/>
        <end position="191"/>
    </location>
</feature>
<dbReference type="Proteomes" id="UP000051952">
    <property type="component" value="Unassembled WGS sequence"/>
</dbReference>
<proteinExistence type="predicted"/>
<organism evidence="2 3">
    <name type="scientific">Bodo saltans</name>
    <name type="common">Flagellated protozoan</name>
    <dbReference type="NCBI Taxonomy" id="75058"/>
    <lineage>
        <taxon>Eukaryota</taxon>
        <taxon>Discoba</taxon>
        <taxon>Euglenozoa</taxon>
        <taxon>Kinetoplastea</taxon>
        <taxon>Metakinetoplastina</taxon>
        <taxon>Eubodonida</taxon>
        <taxon>Bodonidae</taxon>
        <taxon>Bodo</taxon>
    </lineage>
</organism>
<dbReference type="AlphaFoldDB" id="A0A0S4JHL3"/>
<feature type="compositionally biased region" description="Basic and acidic residues" evidence="1">
    <location>
        <begin position="74"/>
        <end position="92"/>
    </location>
</feature>
<gene>
    <name evidence="2" type="ORF">BSAL_15850</name>
</gene>
<feature type="region of interest" description="Disordered" evidence="1">
    <location>
        <begin position="1"/>
        <end position="22"/>
    </location>
</feature>
<evidence type="ECO:0000313" key="2">
    <source>
        <dbReference type="EMBL" id="CUG88526.1"/>
    </source>
</evidence>
<feature type="compositionally biased region" description="Basic and acidic residues" evidence="1">
    <location>
        <begin position="168"/>
        <end position="180"/>
    </location>
</feature>
<name>A0A0S4JHL3_BODSA</name>
<dbReference type="VEuPathDB" id="TriTrypDB:BSAL_15850"/>
<sequence length="350" mass="38809">MNQHQQADASGSSSSPLGQVVDPLEASSLIQFHTLSRKASRRRKPLHTANLQRAMNELASILAELRDLDTKELARKQAQEEEEGERNHDDPLHGAVGSGEEDPTIVVSSAGTSANSSTSSSEKDEESDAKSQSGTSNEDAAGHVMGYRAEVLREYNDEFPPLRTLRMRTNDAKHKRDAESQRQSASISLLGTSQWRHSKELEPPLLTQKDQRRVDLLKRRQWIEIPDDSHEIHCLLNGLDPWASTSRTPKTHHWFDNRPMYSPAVLLLAQVSQQQVTAMKKKHGRKGGKNMDALLPDGAVSPGGGKVGTLSLDPPLVDVYHPIPRLANAYFDNPVFPLCYNHSTTPKDVE</sequence>
<keyword evidence="3" id="KW-1185">Reference proteome</keyword>
<evidence type="ECO:0000256" key="1">
    <source>
        <dbReference type="SAM" id="MobiDB-lite"/>
    </source>
</evidence>
<evidence type="ECO:0000313" key="3">
    <source>
        <dbReference type="Proteomes" id="UP000051952"/>
    </source>
</evidence>